<comment type="caution">
    <text evidence="1">The sequence shown here is derived from an EMBL/GenBank/DDBJ whole genome shotgun (WGS) entry which is preliminary data.</text>
</comment>
<gene>
    <name evidence="1" type="ORF">GKC34_03335</name>
</gene>
<dbReference type="EMBL" id="WKKZ01000077">
    <property type="protein sequence ID" value="MSE04885.1"/>
    <property type="molecule type" value="Genomic_DNA"/>
</dbReference>
<reference evidence="1 2" key="1">
    <citation type="submission" date="2019-11" db="EMBL/GenBank/DDBJ databases">
        <title>Draft Genome Sequence of Plant Growth-Promoting Rhizosphere-Associated Bacteria.</title>
        <authorList>
            <person name="Vasilyev I.Y."/>
            <person name="Radchenko V."/>
            <person name="Ilnitskaya E.V."/>
        </authorList>
    </citation>
    <scope>NUCLEOTIDE SEQUENCE [LARGE SCALE GENOMIC DNA]</scope>
    <source>
        <strain evidence="1 2">VRA_1sq_f</strain>
    </source>
</reference>
<sequence length="163" mass="18865">WGDYEFMEFLHPSDELTVLLVEPNHHAIPQIKRNQVEKLGNTMAIASSLWGANFFISDEIEQYLRDMKDKYQKIRLISYGAYGNVGVKYYNALLGYSGYVTNEELSLAEIEDEKIDLSESEKEILLQAYQNSGVKVWYQHTNKEVSFVKTLVNGISRLQEFKV</sequence>
<proteinExistence type="predicted"/>
<protein>
    <submittedName>
        <fullName evidence="1">Accessory Sec system protein Asp3</fullName>
    </submittedName>
</protein>
<dbReference type="AlphaFoldDB" id="A0A6A8LLB4"/>
<evidence type="ECO:0000313" key="2">
    <source>
        <dbReference type="Proteomes" id="UP000437575"/>
    </source>
</evidence>
<feature type="non-terminal residue" evidence="1">
    <location>
        <position position="1"/>
    </location>
</feature>
<evidence type="ECO:0000313" key="1">
    <source>
        <dbReference type="EMBL" id="MSE04885.1"/>
    </source>
</evidence>
<dbReference type="Proteomes" id="UP000437575">
    <property type="component" value="Unassembled WGS sequence"/>
</dbReference>
<accession>A0A6A8LLB4</accession>
<name>A0A6A8LLB4_9LACO</name>
<organism evidence="1 2">
    <name type="scientific">Ligilactobacillus salivarius</name>
    <dbReference type="NCBI Taxonomy" id="1624"/>
    <lineage>
        <taxon>Bacteria</taxon>
        <taxon>Bacillati</taxon>
        <taxon>Bacillota</taxon>
        <taxon>Bacilli</taxon>
        <taxon>Lactobacillales</taxon>
        <taxon>Lactobacillaceae</taxon>
        <taxon>Ligilactobacillus</taxon>
    </lineage>
</organism>